<dbReference type="Proteomes" id="UP001141253">
    <property type="component" value="Chromosome 10"/>
</dbReference>
<feature type="chain" id="PRO_5046851802" evidence="1">
    <location>
        <begin position="17"/>
        <end position="75"/>
    </location>
</feature>
<evidence type="ECO:0000313" key="3">
    <source>
        <dbReference type="Proteomes" id="UP001141253"/>
    </source>
</evidence>
<evidence type="ECO:0000313" key="2">
    <source>
        <dbReference type="EMBL" id="KAJ6311594.1"/>
    </source>
</evidence>
<feature type="signal peptide" evidence="1">
    <location>
        <begin position="1"/>
        <end position="16"/>
    </location>
</feature>
<protein>
    <submittedName>
        <fullName evidence="2">Uncharacterized protein</fullName>
    </submittedName>
</protein>
<proteinExistence type="predicted"/>
<comment type="caution">
    <text evidence="2">The sequence shown here is derived from an EMBL/GenBank/DDBJ whole genome shotgun (WGS) entry which is preliminary data.</text>
</comment>
<sequence>MLLLTLYIHIVFDANALMGSCLDLITWTGTAYDPSFHARQRVGFGFAFVNSMHSSAGWFLGAFESIPHEPVDVSL</sequence>
<keyword evidence="3" id="KW-1185">Reference proteome</keyword>
<dbReference type="EMBL" id="JAPFFI010000024">
    <property type="protein sequence ID" value="KAJ6311594.1"/>
    <property type="molecule type" value="Genomic_DNA"/>
</dbReference>
<keyword evidence="1" id="KW-0732">Signal</keyword>
<organism evidence="2 3">
    <name type="scientific">Salix suchowensis</name>
    <dbReference type="NCBI Taxonomy" id="1278906"/>
    <lineage>
        <taxon>Eukaryota</taxon>
        <taxon>Viridiplantae</taxon>
        <taxon>Streptophyta</taxon>
        <taxon>Embryophyta</taxon>
        <taxon>Tracheophyta</taxon>
        <taxon>Spermatophyta</taxon>
        <taxon>Magnoliopsida</taxon>
        <taxon>eudicotyledons</taxon>
        <taxon>Gunneridae</taxon>
        <taxon>Pentapetalae</taxon>
        <taxon>rosids</taxon>
        <taxon>fabids</taxon>
        <taxon>Malpighiales</taxon>
        <taxon>Salicaceae</taxon>
        <taxon>Saliceae</taxon>
        <taxon>Salix</taxon>
    </lineage>
</organism>
<reference evidence="2" key="1">
    <citation type="submission" date="2022-10" db="EMBL/GenBank/DDBJ databases">
        <authorList>
            <person name="Hyden B.L."/>
            <person name="Feng K."/>
            <person name="Yates T."/>
            <person name="Jawdy S."/>
            <person name="Smart L.B."/>
            <person name="Muchero W."/>
        </authorList>
    </citation>
    <scope>NUCLEOTIDE SEQUENCE</scope>
    <source>
        <tissue evidence="2">Shoot tip</tissue>
    </source>
</reference>
<name>A0ABQ8ZTK7_9ROSI</name>
<reference evidence="2" key="2">
    <citation type="journal article" date="2023" name="Int. J. Mol. Sci.">
        <title>De Novo Assembly and Annotation of 11 Diverse Shrub Willow (Salix) Genomes Reveals Novel Gene Organization in Sex-Linked Regions.</title>
        <authorList>
            <person name="Hyden B."/>
            <person name="Feng K."/>
            <person name="Yates T.B."/>
            <person name="Jawdy S."/>
            <person name="Cereghino C."/>
            <person name="Smart L.B."/>
            <person name="Muchero W."/>
        </authorList>
    </citation>
    <scope>NUCLEOTIDE SEQUENCE</scope>
    <source>
        <tissue evidence="2">Shoot tip</tissue>
    </source>
</reference>
<evidence type="ECO:0000256" key="1">
    <source>
        <dbReference type="SAM" id="SignalP"/>
    </source>
</evidence>
<gene>
    <name evidence="2" type="ORF">OIU77_013366</name>
</gene>
<accession>A0ABQ8ZTK7</accession>